<dbReference type="CDD" id="cd16433">
    <property type="entry name" value="CheB"/>
    <property type="match status" value="1"/>
</dbReference>
<evidence type="ECO:0000313" key="7">
    <source>
        <dbReference type="Proteomes" id="UP000000329"/>
    </source>
</evidence>
<dbReference type="STRING" id="757424.Hsero_3378"/>
<dbReference type="GO" id="GO:0005737">
    <property type="term" value="C:cytoplasm"/>
    <property type="evidence" value="ECO:0007669"/>
    <property type="project" value="InterPro"/>
</dbReference>
<keyword evidence="4" id="KW-0145">Chemotaxis</keyword>
<dbReference type="Proteomes" id="UP000000329">
    <property type="component" value="Chromosome"/>
</dbReference>
<dbReference type="Gene3D" id="3.40.50.180">
    <property type="entry name" value="Methylesterase CheB, C-terminal domain"/>
    <property type="match status" value="1"/>
</dbReference>
<evidence type="ECO:0000256" key="1">
    <source>
        <dbReference type="ARBA" id="ARBA00022801"/>
    </source>
</evidence>
<dbReference type="InterPro" id="IPR035909">
    <property type="entry name" value="CheB_C"/>
</dbReference>
<keyword evidence="1 4" id="KW-0378">Hydrolase</keyword>
<comment type="catalytic activity">
    <reaction evidence="3">
        <text>[protein]-L-glutamate 5-O-methyl ester + H2O = L-glutamyl-[protein] + methanol + H(+)</text>
        <dbReference type="Rhea" id="RHEA:23236"/>
        <dbReference type="Rhea" id="RHEA-COMP:10208"/>
        <dbReference type="Rhea" id="RHEA-COMP:10311"/>
        <dbReference type="ChEBI" id="CHEBI:15377"/>
        <dbReference type="ChEBI" id="CHEBI:15378"/>
        <dbReference type="ChEBI" id="CHEBI:17790"/>
        <dbReference type="ChEBI" id="CHEBI:29973"/>
        <dbReference type="ChEBI" id="CHEBI:82795"/>
        <dbReference type="EC" id="3.1.1.61"/>
    </reaction>
</comment>
<reference evidence="6 7" key="1">
    <citation type="submission" date="2010-04" db="EMBL/GenBank/DDBJ databases">
        <title>The genome of Herbaspirillum seropedicae SmR1, an endophytic, nitrogen-fixing, plant-growth promoting beta-Proteobacteria.</title>
        <authorList>
            <person name="Pedrosa F.O."/>
            <person name="Monteiro R.A."/>
            <person name="Wassem R."/>
            <person name="Cruz L.M."/>
            <person name="Ayub R.A."/>
            <person name="Colauto N.B."/>
            <person name="Fernandez M.A."/>
            <person name="Fungaro M.H.P."/>
            <person name="Grisard E.C."/>
            <person name="Hungria M."/>
            <person name="Madeira H.M.F."/>
            <person name="Nodari R.O."/>
            <person name="Osaku C.A."/>
            <person name="Petzl-Erler M.L."/>
            <person name="Terenzi H."/>
            <person name="Vieira L.G.E."/>
            <person name="Almeida M.I.M."/>
            <person name="Alves L.R."/>
            <person name="Arantes O.M.N."/>
            <person name="Balsanelli E."/>
            <person name="Barcellos F.G."/>
            <person name="Baura V.A."/>
            <person name="Binde D.R."/>
            <person name="Campo R.J."/>
            <person name="Chubatsu L.S."/>
            <person name="Chueire L.M.O."/>
            <person name="Ciferri R.R."/>
            <person name="Correa L.C."/>
            <person name="da Conceicao Silva J.L."/>
            <person name="Dabul A.N.G."/>
            <person name="Dambros B.P."/>
            <person name="Faoro H."/>
            <person name="Favetti A."/>
            <person name="Friedermann G."/>
            <person name="Furlaneto M.C."/>
            <person name="Gasques L.S."/>
            <person name="Gimenes C.C.T."/>
            <person name="Gioppo N.M.R."/>
            <person name="Glienke-Blanco C."/>
            <person name="Godoy L.P."/>
            <person name="Guerra M.P."/>
            <person name="Karp S."/>
            <person name="Kava-Cordeiro V."/>
            <person name="Margarido V.P."/>
            <person name="Mathioni S.M."/>
            <person name="Menck-Soares M.A."/>
            <person name="Murace N.K."/>
            <person name="Nicolas M.F."/>
            <person name="Oliveira C.E.C."/>
            <person name="Pagnan N.A.B."/>
            <person name="Pamphile J.A."/>
            <person name="Patussi E.V."/>
            <person name="Pereira L.F.P."/>
            <person name="Pereira-Ferrari L."/>
            <person name="Pinto F.G.S."/>
            <person name="Precoma C."/>
            <person name="Prioli A.J."/>
            <person name="Prioli S.M.A.P."/>
            <person name="Raittz R.T."/>
            <person name="Ramos H.J.O."/>
            <person name="Ribeiro E.M.S.F."/>
            <person name="Rigo L.U."/>
            <person name="Rocha C.L.M.S.C."/>
            <person name="Rocha S.N."/>
            <person name="Santos K."/>
            <person name="Satori D."/>
            <person name="Silva A.G."/>
            <person name="Simao R.C.G."/>
            <person name="Soares M.A.M."/>
            <person name="Souza E.M."/>
            <person name="Steffens M.B.R."/>
            <person name="Steindel M."/>
            <person name="Tadra-Sfeir M.Z."/>
            <person name="Takahashi E.K."/>
            <person name="Torres R.A."/>
            <person name="Valle J.S."/>
            <person name="Vernal J.I."/>
            <person name="Vilas-Boas L.A."/>
            <person name="Watanabe M.A.E."/>
            <person name="Weiss V.A."/>
            <person name="Yates M.A."/>
            <person name="Souza E.M."/>
        </authorList>
    </citation>
    <scope>NUCLEOTIDE SEQUENCE [LARGE SCALE GENOMIC DNA]</scope>
    <source>
        <strain evidence="6 7">SmR1</strain>
    </source>
</reference>
<name>D8J276_HERSS</name>
<dbReference type="SUPFAM" id="SSF52738">
    <property type="entry name" value="Methylesterase CheB, C-terminal domain"/>
    <property type="match status" value="1"/>
</dbReference>
<evidence type="ECO:0000256" key="3">
    <source>
        <dbReference type="ARBA" id="ARBA00048267"/>
    </source>
</evidence>
<dbReference type="GO" id="GO:0008984">
    <property type="term" value="F:protein-glutamate methylesterase activity"/>
    <property type="evidence" value="ECO:0007669"/>
    <property type="project" value="UniProtKB-EC"/>
</dbReference>
<dbReference type="OrthoDB" id="9791760at2"/>
<feature type="active site" evidence="4">
    <location>
        <position position="49"/>
    </location>
</feature>
<dbReference type="HOGENOM" id="CLU_000445_51_2_4"/>
<keyword evidence="7" id="KW-1185">Reference proteome</keyword>
<accession>D8J276</accession>
<dbReference type="GO" id="GO:0006935">
    <property type="term" value="P:chemotaxis"/>
    <property type="evidence" value="ECO:0007669"/>
    <property type="project" value="UniProtKB-UniRule"/>
</dbReference>
<dbReference type="GeneID" id="29393298"/>
<dbReference type="GO" id="GO:0000156">
    <property type="term" value="F:phosphorelay response regulator activity"/>
    <property type="evidence" value="ECO:0007669"/>
    <property type="project" value="InterPro"/>
</dbReference>
<organism evidence="6 7">
    <name type="scientific">Herbaspirillum seropedicae (strain SmR1)</name>
    <dbReference type="NCBI Taxonomy" id="757424"/>
    <lineage>
        <taxon>Bacteria</taxon>
        <taxon>Pseudomonadati</taxon>
        <taxon>Pseudomonadota</taxon>
        <taxon>Betaproteobacteria</taxon>
        <taxon>Burkholderiales</taxon>
        <taxon>Oxalobacteraceae</taxon>
        <taxon>Herbaspirillum</taxon>
    </lineage>
</organism>
<dbReference type="KEGG" id="hse:Hsero_3378"/>
<dbReference type="eggNOG" id="COG2201">
    <property type="taxonomic scope" value="Bacteria"/>
</dbReference>
<feature type="active site" evidence="4">
    <location>
        <position position="145"/>
    </location>
</feature>
<dbReference type="EC" id="3.1.1.61" evidence="2"/>
<dbReference type="PANTHER" id="PTHR42872:SF6">
    <property type="entry name" value="PROTEIN-GLUTAMATE METHYLESTERASE_PROTEIN-GLUTAMINE GLUTAMINASE"/>
    <property type="match status" value="1"/>
</dbReference>
<evidence type="ECO:0000256" key="4">
    <source>
        <dbReference type="PROSITE-ProRule" id="PRU00050"/>
    </source>
</evidence>
<dbReference type="InterPro" id="IPR000673">
    <property type="entry name" value="Sig_transdc_resp-reg_Me-estase"/>
</dbReference>
<dbReference type="EMBL" id="CP002039">
    <property type="protein sequence ID" value="ADJ64859.1"/>
    <property type="molecule type" value="Genomic_DNA"/>
</dbReference>
<dbReference type="AlphaFoldDB" id="D8J276"/>
<gene>
    <name evidence="6" type="primary">cheB</name>
    <name evidence="6" type="ordered locus">Hsero_3378</name>
</gene>
<evidence type="ECO:0000259" key="5">
    <source>
        <dbReference type="PROSITE" id="PS50122"/>
    </source>
</evidence>
<feature type="active site" evidence="4">
    <location>
        <position position="22"/>
    </location>
</feature>
<dbReference type="PROSITE" id="PS50122">
    <property type="entry name" value="CHEB"/>
    <property type="match status" value="1"/>
</dbReference>
<evidence type="ECO:0000313" key="6">
    <source>
        <dbReference type="EMBL" id="ADJ64859.1"/>
    </source>
</evidence>
<proteinExistence type="predicted"/>
<feature type="domain" description="CheB-type methylesterase" evidence="5">
    <location>
        <begin position="5"/>
        <end position="193"/>
    </location>
</feature>
<dbReference type="RefSeq" id="WP_013235323.1">
    <property type="nucleotide sequence ID" value="NC_014323.1"/>
</dbReference>
<evidence type="ECO:0000256" key="2">
    <source>
        <dbReference type="ARBA" id="ARBA00039140"/>
    </source>
</evidence>
<dbReference type="PANTHER" id="PTHR42872">
    <property type="entry name" value="PROTEIN-GLUTAMATE METHYLESTERASE/PROTEIN-GLUTAMINE GLUTAMINASE"/>
    <property type="match status" value="1"/>
</dbReference>
<dbReference type="Pfam" id="PF01339">
    <property type="entry name" value="CheB_methylest"/>
    <property type="match status" value="1"/>
</dbReference>
<sequence>MSELPLPELAARPIEAIVIGASAGGVEALSEILPALRRGAAVATMVVLHLPRERPSLLAQIFADRCRQPVVEAQDKEPAQAGVIHFAPPDYHLLVDRSEDGPILAMSNDELVNYSRPAIDVLFESAADVYGPRLLGILLTGGNHDGAAGMQAIARAGGVTVVQSPQQAQVPYMPAQALAMGNIDYVLTLQQIADLLRTLGASGLAQEKERR</sequence>
<protein>
    <recommendedName>
        <fullName evidence="2">protein-glutamate methylesterase</fullName>
        <ecNumber evidence="2">3.1.1.61</ecNumber>
    </recommendedName>
</protein>